<reference evidence="2" key="1">
    <citation type="submission" date="2016-10" db="EMBL/GenBank/DDBJ databases">
        <title>CRISPR-Cas defence system in Roseofilum reptotaenium: evidence of a bacteriophage-cyanobacterium arms race in the coral black band disease.</title>
        <authorList>
            <person name="Buerger P."/>
            <person name="Wood-Charlson E.M."/>
            <person name="Weynberg K.D."/>
            <person name="Willis B."/>
            <person name="Van Oppen M.J."/>
        </authorList>
    </citation>
    <scope>NUCLEOTIDE SEQUENCE [LARGE SCALE GENOMIC DNA]</scope>
    <source>
        <strain evidence="2">AO1-A</strain>
    </source>
</reference>
<accession>A0A1L9QP24</accession>
<evidence type="ECO:0000256" key="1">
    <source>
        <dbReference type="SAM" id="Phobius"/>
    </source>
</evidence>
<feature type="transmembrane region" description="Helical" evidence="1">
    <location>
        <begin position="150"/>
        <end position="169"/>
    </location>
</feature>
<evidence type="ECO:0000313" key="3">
    <source>
        <dbReference type="Proteomes" id="UP000183940"/>
    </source>
</evidence>
<keyword evidence="3" id="KW-1185">Reference proteome</keyword>
<evidence type="ECO:0008006" key="4">
    <source>
        <dbReference type="Google" id="ProtNLM"/>
    </source>
</evidence>
<dbReference type="EMBL" id="MLAW01000031">
    <property type="protein sequence ID" value="OJJ24438.1"/>
    <property type="molecule type" value="Genomic_DNA"/>
</dbReference>
<organism evidence="2 3">
    <name type="scientific">Roseofilum reptotaenium AO1-A</name>
    <dbReference type="NCBI Taxonomy" id="1925591"/>
    <lineage>
        <taxon>Bacteria</taxon>
        <taxon>Bacillati</taxon>
        <taxon>Cyanobacteriota</taxon>
        <taxon>Cyanophyceae</taxon>
        <taxon>Desertifilales</taxon>
        <taxon>Desertifilaceae</taxon>
        <taxon>Roseofilum</taxon>
    </lineage>
</organism>
<dbReference type="Pfam" id="PF20587">
    <property type="entry name" value="DUF6789"/>
    <property type="match status" value="1"/>
</dbReference>
<protein>
    <recommendedName>
        <fullName evidence="4">DUF1440 domain-containing protein</fullName>
    </recommendedName>
</protein>
<keyword evidence="1" id="KW-1133">Transmembrane helix</keyword>
<feature type="transmembrane region" description="Helical" evidence="1">
    <location>
        <begin position="120"/>
        <end position="143"/>
    </location>
</feature>
<comment type="caution">
    <text evidence="2">The sequence shown here is derived from an EMBL/GenBank/DDBJ whole genome shotgun (WGS) entry which is preliminary data.</text>
</comment>
<dbReference type="Proteomes" id="UP000183940">
    <property type="component" value="Unassembled WGS sequence"/>
</dbReference>
<feature type="transmembrane region" description="Helical" evidence="1">
    <location>
        <begin position="181"/>
        <end position="202"/>
    </location>
</feature>
<evidence type="ECO:0000313" key="2">
    <source>
        <dbReference type="EMBL" id="OJJ24438.1"/>
    </source>
</evidence>
<dbReference type="AlphaFoldDB" id="A0A1L9QP24"/>
<dbReference type="InterPro" id="IPR046739">
    <property type="entry name" value="DUF6789"/>
</dbReference>
<sequence>MGHTKYPKPHLILGTASMASGAALVISIVTNASLPIILICLGIFAGFLSISKWSRSSHQERKIIQAKAITGVVAGAIATIAYDVSRELIVRLFNIPLDPFKALPVFGELIVGSNAPETTIIISGILYHVLNGVLFGVAYCFFFGNRNWKWGIVWAMALEIAMFTIYPTWLNLDAVMREFTLISMSGHIVYGAVLGLLCNRWLNINNR</sequence>
<feature type="transmembrane region" description="Helical" evidence="1">
    <location>
        <begin position="36"/>
        <end position="54"/>
    </location>
</feature>
<keyword evidence="1" id="KW-0472">Membrane</keyword>
<feature type="transmembrane region" description="Helical" evidence="1">
    <location>
        <begin position="66"/>
        <end position="84"/>
    </location>
</feature>
<keyword evidence="1" id="KW-0812">Transmembrane</keyword>
<gene>
    <name evidence="2" type="ORF">BI308_16645</name>
</gene>
<name>A0A1L9QP24_9CYAN</name>
<dbReference type="STRING" id="1925591.BI308_16645"/>
<proteinExistence type="predicted"/>